<protein>
    <submittedName>
        <fullName evidence="3">Uncharacterized protein</fullName>
    </submittedName>
</protein>
<feature type="compositionally biased region" description="Gly residues" evidence="1">
    <location>
        <begin position="1"/>
        <end position="11"/>
    </location>
</feature>
<dbReference type="EMBL" id="JANIEX010000283">
    <property type="protein sequence ID" value="KAJ3569533.1"/>
    <property type="molecule type" value="Genomic_DNA"/>
</dbReference>
<sequence length="120" mass="12907">MSNTSQGGGSQPGLSPPQTQEGGPKPPQGSNVHQPVHQPAGQKVTSLLPRASRGIPARLDPDICIGVISLILWVAVVYYGVQDPKDYVDDSLHLTVHLDSTIYQAILREPGVEETREAEF</sequence>
<evidence type="ECO:0000313" key="4">
    <source>
        <dbReference type="Proteomes" id="UP001213000"/>
    </source>
</evidence>
<comment type="caution">
    <text evidence="3">The sequence shown here is derived from an EMBL/GenBank/DDBJ whole genome shotgun (WGS) entry which is preliminary data.</text>
</comment>
<proteinExistence type="predicted"/>
<keyword evidence="2" id="KW-0812">Transmembrane</keyword>
<organism evidence="3 4">
    <name type="scientific">Leucocoprinus birnbaumii</name>
    <dbReference type="NCBI Taxonomy" id="56174"/>
    <lineage>
        <taxon>Eukaryota</taxon>
        <taxon>Fungi</taxon>
        <taxon>Dikarya</taxon>
        <taxon>Basidiomycota</taxon>
        <taxon>Agaricomycotina</taxon>
        <taxon>Agaricomycetes</taxon>
        <taxon>Agaricomycetidae</taxon>
        <taxon>Agaricales</taxon>
        <taxon>Agaricineae</taxon>
        <taxon>Agaricaceae</taxon>
        <taxon>Leucocoprinus</taxon>
    </lineage>
</organism>
<keyword evidence="2" id="KW-0472">Membrane</keyword>
<keyword evidence="2" id="KW-1133">Transmembrane helix</keyword>
<evidence type="ECO:0000256" key="1">
    <source>
        <dbReference type="SAM" id="MobiDB-lite"/>
    </source>
</evidence>
<feature type="transmembrane region" description="Helical" evidence="2">
    <location>
        <begin position="63"/>
        <end position="81"/>
    </location>
</feature>
<keyword evidence="4" id="KW-1185">Reference proteome</keyword>
<feature type="region of interest" description="Disordered" evidence="1">
    <location>
        <begin position="1"/>
        <end position="47"/>
    </location>
</feature>
<reference evidence="3" key="1">
    <citation type="submission" date="2022-07" db="EMBL/GenBank/DDBJ databases">
        <title>Genome Sequence of Leucocoprinus birnbaumii.</title>
        <authorList>
            <person name="Buettner E."/>
        </authorList>
    </citation>
    <scope>NUCLEOTIDE SEQUENCE</scope>
    <source>
        <strain evidence="3">VT141</strain>
    </source>
</reference>
<evidence type="ECO:0000256" key="2">
    <source>
        <dbReference type="SAM" id="Phobius"/>
    </source>
</evidence>
<name>A0AAD5YSA8_9AGAR</name>
<gene>
    <name evidence="3" type="ORF">NP233_g4997</name>
</gene>
<dbReference type="AlphaFoldDB" id="A0AAD5YSA8"/>
<evidence type="ECO:0000313" key="3">
    <source>
        <dbReference type="EMBL" id="KAJ3569533.1"/>
    </source>
</evidence>
<dbReference type="Proteomes" id="UP001213000">
    <property type="component" value="Unassembled WGS sequence"/>
</dbReference>
<accession>A0AAD5YSA8</accession>